<organism evidence="2 3">
    <name type="scientific">Eumeta variegata</name>
    <name type="common">Bagworm moth</name>
    <name type="synonym">Eumeta japonica</name>
    <dbReference type="NCBI Taxonomy" id="151549"/>
    <lineage>
        <taxon>Eukaryota</taxon>
        <taxon>Metazoa</taxon>
        <taxon>Ecdysozoa</taxon>
        <taxon>Arthropoda</taxon>
        <taxon>Hexapoda</taxon>
        <taxon>Insecta</taxon>
        <taxon>Pterygota</taxon>
        <taxon>Neoptera</taxon>
        <taxon>Endopterygota</taxon>
        <taxon>Lepidoptera</taxon>
        <taxon>Glossata</taxon>
        <taxon>Ditrysia</taxon>
        <taxon>Tineoidea</taxon>
        <taxon>Psychidae</taxon>
        <taxon>Oiketicinae</taxon>
        <taxon>Eumeta</taxon>
    </lineage>
</organism>
<name>A0A4C1TYJ8_EUMVA</name>
<feature type="region of interest" description="Disordered" evidence="1">
    <location>
        <begin position="158"/>
        <end position="185"/>
    </location>
</feature>
<dbReference type="AlphaFoldDB" id="A0A4C1TYJ8"/>
<protein>
    <submittedName>
        <fullName evidence="2">Uncharacterized protein</fullName>
    </submittedName>
</protein>
<sequence length="227" mass="24986">MHMQIVLGVVHPTQLLPTVTLCWLNKKSERKTLSIIDRRHTARNPPTREACAREEAIRVRGSPAVLTTSHCLTLSSGVTKAGHRLPISAPNSSRRYACTDRGPGTPGDGRSHRSSIAHPDSVHVHCRAGHPTLPVSILVLSISSRARERNVNECAEPVVRNGTSSTHTWDHGTNENLSGGSPGQERIDEEVCDLHADTRSDRVDLECRRIRCNTWPSSGKYRSPAHQ</sequence>
<reference evidence="2 3" key="1">
    <citation type="journal article" date="2019" name="Commun. Biol.">
        <title>The bagworm genome reveals a unique fibroin gene that provides high tensile strength.</title>
        <authorList>
            <person name="Kono N."/>
            <person name="Nakamura H."/>
            <person name="Ohtoshi R."/>
            <person name="Tomita M."/>
            <person name="Numata K."/>
            <person name="Arakawa K."/>
        </authorList>
    </citation>
    <scope>NUCLEOTIDE SEQUENCE [LARGE SCALE GENOMIC DNA]</scope>
</reference>
<comment type="caution">
    <text evidence="2">The sequence shown here is derived from an EMBL/GenBank/DDBJ whole genome shotgun (WGS) entry which is preliminary data.</text>
</comment>
<gene>
    <name evidence="2" type="ORF">EVAR_83466_1</name>
</gene>
<evidence type="ECO:0000256" key="1">
    <source>
        <dbReference type="SAM" id="MobiDB-lite"/>
    </source>
</evidence>
<proteinExistence type="predicted"/>
<dbReference type="EMBL" id="BGZK01000104">
    <property type="protein sequence ID" value="GBP19153.1"/>
    <property type="molecule type" value="Genomic_DNA"/>
</dbReference>
<accession>A0A4C1TYJ8</accession>
<evidence type="ECO:0000313" key="2">
    <source>
        <dbReference type="EMBL" id="GBP19153.1"/>
    </source>
</evidence>
<feature type="region of interest" description="Disordered" evidence="1">
    <location>
        <begin position="86"/>
        <end position="116"/>
    </location>
</feature>
<evidence type="ECO:0000313" key="3">
    <source>
        <dbReference type="Proteomes" id="UP000299102"/>
    </source>
</evidence>
<keyword evidence="3" id="KW-1185">Reference proteome</keyword>
<dbReference type="Proteomes" id="UP000299102">
    <property type="component" value="Unassembled WGS sequence"/>
</dbReference>